<name>A0ABT1GL11_9BURK</name>
<dbReference type="PROSITE" id="PS00042">
    <property type="entry name" value="HTH_CRP_1"/>
    <property type="match status" value="1"/>
</dbReference>
<proteinExistence type="predicted"/>
<dbReference type="SUPFAM" id="SSF51206">
    <property type="entry name" value="cAMP-binding domain-like"/>
    <property type="match status" value="1"/>
</dbReference>
<gene>
    <name evidence="7" type="ORF">L1274_003386</name>
</gene>
<dbReference type="PANTHER" id="PTHR24567:SF75">
    <property type="entry name" value="FUMARATE AND NITRATE REDUCTION REGULATORY PROTEIN"/>
    <property type="match status" value="1"/>
</dbReference>
<feature type="compositionally biased region" description="Polar residues" evidence="4">
    <location>
        <begin position="1"/>
        <end position="22"/>
    </location>
</feature>
<dbReference type="Pfam" id="PF00027">
    <property type="entry name" value="cNMP_binding"/>
    <property type="match status" value="1"/>
</dbReference>
<dbReference type="CDD" id="cd00038">
    <property type="entry name" value="CAP_ED"/>
    <property type="match status" value="1"/>
</dbReference>
<dbReference type="Pfam" id="PF13545">
    <property type="entry name" value="HTH_Crp_2"/>
    <property type="match status" value="1"/>
</dbReference>
<dbReference type="PROSITE" id="PS51063">
    <property type="entry name" value="HTH_CRP_2"/>
    <property type="match status" value="1"/>
</dbReference>
<dbReference type="PROSITE" id="PS50042">
    <property type="entry name" value="CNMP_BINDING_3"/>
    <property type="match status" value="1"/>
</dbReference>
<dbReference type="Gene3D" id="2.60.120.10">
    <property type="entry name" value="Jelly Rolls"/>
    <property type="match status" value="1"/>
</dbReference>
<dbReference type="SUPFAM" id="SSF46785">
    <property type="entry name" value="Winged helix' DNA-binding domain"/>
    <property type="match status" value="1"/>
</dbReference>
<comment type="caution">
    <text evidence="7">The sequence shown here is derived from an EMBL/GenBank/DDBJ whole genome shotgun (WGS) entry which is preliminary data.</text>
</comment>
<evidence type="ECO:0000313" key="8">
    <source>
        <dbReference type="Proteomes" id="UP001162889"/>
    </source>
</evidence>
<dbReference type="PANTHER" id="PTHR24567">
    <property type="entry name" value="CRP FAMILY TRANSCRIPTIONAL REGULATORY PROTEIN"/>
    <property type="match status" value="1"/>
</dbReference>
<dbReference type="EMBL" id="JALJZU010000006">
    <property type="protein sequence ID" value="MCP2009657.1"/>
    <property type="molecule type" value="Genomic_DNA"/>
</dbReference>
<dbReference type="Proteomes" id="UP001162889">
    <property type="component" value="Unassembled WGS sequence"/>
</dbReference>
<evidence type="ECO:0000259" key="6">
    <source>
        <dbReference type="PROSITE" id="PS51063"/>
    </source>
</evidence>
<keyword evidence="2" id="KW-0238">DNA-binding</keyword>
<reference evidence="7" key="1">
    <citation type="submission" date="2022-03" db="EMBL/GenBank/DDBJ databases">
        <title>Genome Encyclopedia of Bacteria and Archaea VI: Functional Genomics of Type Strains.</title>
        <authorList>
            <person name="Whitman W."/>
        </authorList>
    </citation>
    <scope>NUCLEOTIDE SEQUENCE</scope>
    <source>
        <strain evidence="7">HSC-15S17</strain>
    </source>
</reference>
<dbReference type="Gene3D" id="1.10.10.10">
    <property type="entry name" value="Winged helix-like DNA-binding domain superfamily/Winged helix DNA-binding domain"/>
    <property type="match status" value="1"/>
</dbReference>
<dbReference type="SMART" id="SM00419">
    <property type="entry name" value="HTH_CRP"/>
    <property type="match status" value="1"/>
</dbReference>
<evidence type="ECO:0000256" key="4">
    <source>
        <dbReference type="SAM" id="MobiDB-lite"/>
    </source>
</evidence>
<feature type="domain" description="HTH crp-type" evidence="6">
    <location>
        <begin position="175"/>
        <end position="248"/>
    </location>
</feature>
<dbReference type="InterPro" id="IPR036388">
    <property type="entry name" value="WH-like_DNA-bd_sf"/>
</dbReference>
<sequence>MLSTQTSEIRPATTATMQSSSMEAGRQRQGRLWSNLKEVCDLLHIPAACSVTNEELLFQHVQFKTGQRIHTIGQPFDTLYIVNSGFLKTVLIDEFGNEQVLSFPMKGDMLGVDGIHTRHYSSEAVALSDCDLILLPFKKLTALGRVHLELENMMYGVMSRELVREQAMIGMLGALSAEARVARFLVALAERFAQMGYSSKLFNLRMTRHEIGSYLGLTLETVSRTLSAFNEIGLISVDQRTIGIKDPEALKTLRRLPPSRTRAKQLASAKTKGAESDAPAQLLAAL</sequence>
<keyword evidence="8" id="KW-1185">Reference proteome</keyword>
<protein>
    <submittedName>
        <fullName evidence="7">CRP/FNR family transcriptional regulator</fullName>
    </submittedName>
</protein>
<dbReference type="CDD" id="cd00092">
    <property type="entry name" value="HTH_CRP"/>
    <property type="match status" value="1"/>
</dbReference>
<dbReference type="InterPro" id="IPR050397">
    <property type="entry name" value="Env_Response_Regulators"/>
</dbReference>
<evidence type="ECO:0000313" key="7">
    <source>
        <dbReference type="EMBL" id="MCP2009657.1"/>
    </source>
</evidence>
<dbReference type="InterPro" id="IPR018335">
    <property type="entry name" value="Tscrpt_reg_HTH_Crp-type_CS"/>
</dbReference>
<evidence type="ECO:0000256" key="3">
    <source>
        <dbReference type="ARBA" id="ARBA00023163"/>
    </source>
</evidence>
<evidence type="ECO:0000256" key="1">
    <source>
        <dbReference type="ARBA" id="ARBA00023015"/>
    </source>
</evidence>
<feature type="region of interest" description="Disordered" evidence="4">
    <location>
        <begin position="1"/>
        <end position="25"/>
    </location>
</feature>
<feature type="domain" description="Cyclic nucleotide-binding" evidence="5">
    <location>
        <begin position="63"/>
        <end position="111"/>
    </location>
</feature>
<keyword evidence="3" id="KW-0804">Transcription</keyword>
<accession>A0ABT1GL11</accession>
<keyword evidence="1" id="KW-0805">Transcription regulation</keyword>
<organism evidence="7 8">
    <name type="scientific">Duganella violaceipulchra</name>
    <dbReference type="NCBI Taxonomy" id="2849652"/>
    <lineage>
        <taxon>Bacteria</taxon>
        <taxon>Pseudomonadati</taxon>
        <taxon>Pseudomonadota</taxon>
        <taxon>Betaproteobacteria</taxon>
        <taxon>Burkholderiales</taxon>
        <taxon>Oxalobacteraceae</taxon>
        <taxon>Telluria group</taxon>
        <taxon>Duganella</taxon>
    </lineage>
</organism>
<dbReference type="InterPro" id="IPR012318">
    <property type="entry name" value="HTH_CRP"/>
</dbReference>
<evidence type="ECO:0000259" key="5">
    <source>
        <dbReference type="PROSITE" id="PS50042"/>
    </source>
</evidence>
<dbReference type="InterPro" id="IPR018490">
    <property type="entry name" value="cNMP-bd_dom_sf"/>
</dbReference>
<dbReference type="InterPro" id="IPR014710">
    <property type="entry name" value="RmlC-like_jellyroll"/>
</dbReference>
<dbReference type="InterPro" id="IPR000595">
    <property type="entry name" value="cNMP-bd_dom"/>
</dbReference>
<evidence type="ECO:0000256" key="2">
    <source>
        <dbReference type="ARBA" id="ARBA00023125"/>
    </source>
</evidence>
<dbReference type="PRINTS" id="PR00034">
    <property type="entry name" value="HTHCRP"/>
</dbReference>
<dbReference type="InterPro" id="IPR036390">
    <property type="entry name" value="WH_DNA-bd_sf"/>
</dbReference>